<gene>
    <name evidence="2" type="ORF">OAUR00152_LOCUS12936</name>
</gene>
<dbReference type="EMBL" id="HBKQ01019102">
    <property type="protein sequence ID" value="CAE2233624.1"/>
    <property type="molecule type" value="Transcribed_RNA"/>
</dbReference>
<dbReference type="AlphaFoldDB" id="A0A7S4MNX0"/>
<sequence length="316" mass="34522">MWCAEYRRTLMLTGARHNRSPRLLASVNSNGRSRGTSGALSPSLKSKSTFWGKAQISFSSLKEKEMLEKINARRWHKNPAEGGTSKANAGSAHSRIILERISAVDLEEETQQKQKGGRWQRVARQKESCGRASAWASSSAHARIKPEERLNVVASTDEFATINSPRPQSKRDGVDRKKSREGCKGVAKRQQGYHCCYGAAAGASSAHARLRLERGPATLTAEANDNTGGKGDIFPDSLGRQDGTRTDALAAASSRRQDGSGRNSGGMQVFKKRLGRAITQSLLHQRKRGNGPMNVTKVAEHCSYIDCQVLEPDFTS</sequence>
<evidence type="ECO:0000256" key="1">
    <source>
        <dbReference type="SAM" id="MobiDB-lite"/>
    </source>
</evidence>
<protein>
    <submittedName>
        <fullName evidence="2">Uncharacterized protein</fullName>
    </submittedName>
</protein>
<feature type="region of interest" description="Disordered" evidence="1">
    <location>
        <begin position="23"/>
        <end position="45"/>
    </location>
</feature>
<reference evidence="2" key="1">
    <citation type="submission" date="2021-01" db="EMBL/GenBank/DDBJ databases">
        <authorList>
            <person name="Corre E."/>
            <person name="Pelletier E."/>
            <person name="Niang G."/>
            <person name="Scheremetjew M."/>
            <person name="Finn R."/>
            <person name="Kale V."/>
            <person name="Holt S."/>
            <person name="Cochrane G."/>
            <person name="Meng A."/>
            <person name="Brown T."/>
            <person name="Cohen L."/>
        </authorList>
    </citation>
    <scope>NUCLEOTIDE SEQUENCE</scope>
    <source>
        <strain evidence="2">Isolate 1302-5</strain>
    </source>
</reference>
<feature type="compositionally biased region" description="Basic and acidic residues" evidence="1">
    <location>
        <begin position="169"/>
        <end position="183"/>
    </location>
</feature>
<evidence type="ECO:0000313" key="2">
    <source>
        <dbReference type="EMBL" id="CAE2233624.1"/>
    </source>
</evidence>
<organism evidence="2">
    <name type="scientific">Odontella aurita</name>
    <dbReference type="NCBI Taxonomy" id="265563"/>
    <lineage>
        <taxon>Eukaryota</taxon>
        <taxon>Sar</taxon>
        <taxon>Stramenopiles</taxon>
        <taxon>Ochrophyta</taxon>
        <taxon>Bacillariophyta</taxon>
        <taxon>Mediophyceae</taxon>
        <taxon>Biddulphiophycidae</taxon>
        <taxon>Eupodiscales</taxon>
        <taxon>Odontellaceae</taxon>
        <taxon>Odontella</taxon>
    </lineage>
</organism>
<proteinExistence type="predicted"/>
<feature type="region of interest" description="Disordered" evidence="1">
    <location>
        <begin position="158"/>
        <end position="185"/>
    </location>
</feature>
<feature type="region of interest" description="Disordered" evidence="1">
    <location>
        <begin position="218"/>
        <end position="243"/>
    </location>
</feature>
<accession>A0A7S4MNX0</accession>
<feature type="region of interest" description="Disordered" evidence="1">
    <location>
        <begin position="248"/>
        <end position="267"/>
    </location>
</feature>
<name>A0A7S4MNX0_9STRA</name>
<feature type="compositionally biased region" description="Polar residues" evidence="1">
    <location>
        <begin position="26"/>
        <end position="45"/>
    </location>
</feature>